<dbReference type="FunCoup" id="A0A3B3HAT2">
    <property type="interactions" value="1071"/>
</dbReference>
<dbReference type="GO" id="GO:2000406">
    <property type="term" value="P:positive regulation of T cell migration"/>
    <property type="evidence" value="ECO:0000318"/>
    <property type="project" value="GO_Central"/>
</dbReference>
<dbReference type="GO" id="GO:0050829">
    <property type="term" value="P:defense response to Gram-negative bacterium"/>
    <property type="evidence" value="ECO:0000318"/>
    <property type="project" value="GO_Central"/>
</dbReference>
<sequence>MLKSETWTSLFLLMMLMRVSRVLSCHQTEYEISGECCAMCPPGSRVQRHCTEFRSTSCVPCTEGTYNEKSNGQQYCKPCSPCDSVSGLTVKLGCTLTSDSVCEPLDGFFCVDSSSKSCSAAQRHSSCKGGQYIRQRGTASTDTECSDCSSGTFSDGTGESCQPHRQCEAENLQLMEAGTSSTDAQCGEQRQDVSAVVIGVLVPVVVLLVITAAVLWHFRKYMIEKTNCLKNSDAAEVCLFVKLSFHTFVKESRICSENLNRIFYLPADQHRNGSNEQRLLTV</sequence>
<feature type="disulfide bond" evidence="12">
    <location>
        <begin position="40"/>
        <end position="58"/>
    </location>
</feature>
<dbReference type="SMART" id="SM00208">
    <property type="entry name" value="TNFR"/>
    <property type="match status" value="4"/>
</dbReference>
<keyword evidence="8 13" id="KW-0472">Membrane</keyword>
<keyword evidence="11" id="KW-0325">Glycoprotein</keyword>
<reference evidence="16" key="3">
    <citation type="submission" date="2025-09" db="UniProtKB">
        <authorList>
            <consortium name="Ensembl"/>
        </authorList>
    </citation>
    <scope>IDENTIFICATION</scope>
    <source>
        <strain evidence="16">Hd-rR</strain>
    </source>
</reference>
<feature type="domain" description="TNFR-Cys" evidence="15">
    <location>
        <begin position="24"/>
        <end position="58"/>
    </location>
</feature>
<evidence type="ECO:0000256" key="7">
    <source>
        <dbReference type="ARBA" id="ARBA00022989"/>
    </source>
</evidence>
<evidence type="ECO:0000313" key="17">
    <source>
        <dbReference type="Proteomes" id="UP000001038"/>
    </source>
</evidence>
<evidence type="ECO:0000256" key="14">
    <source>
        <dbReference type="SAM" id="SignalP"/>
    </source>
</evidence>
<dbReference type="SUPFAM" id="SSF57586">
    <property type="entry name" value="TNF receptor-like"/>
    <property type="match status" value="2"/>
</dbReference>
<reference evidence="16 17" key="1">
    <citation type="journal article" date="2007" name="Nature">
        <title>The medaka draft genome and insights into vertebrate genome evolution.</title>
        <authorList>
            <person name="Kasahara M."/>
            <person name="Naruse K."/>
            <person name="Sasaki S."/>
            <person name="Nakatani Y."/>
            <person name="Qu W."/>
            <person name="Ahsan B."/>
            <person name="Yamada T."/>
            <person name="Nagayasu Y."/>
            <person name="Doi K."/>
            <person name="Kasai Y."/>
            <person name="Jindo T."/>
            <person name="Kobayashi D."/>
            <person name="Shimada A."/>
            <person name="Toyoda A."/>
            <person name="Kuroki Y."/>
            <person name="Fujiyama A."/>
            <person name="Sasaki T."/>
            <person name="Shimizu A."/>
            <person name="Asakawa S."/>
            <person name="Shimizu N."/>
            <person name="Hashimoto S."/>
            <person name="Yang J."/>
            <person name="Lee Y."/>
            <person name="Matsushima K."/>
            <person name="Sugano S."/>
            <person name="Sakaizumi M."/>
            <person name="Narita T."/>
            <person name="Ohishi K."/>
            <person name="Haga S."/>
            <person name="Ohta F."/>
            <person name="Nomoto H."/>
            <person name="Nogata K."/>
            <person name="Morishita T."/>
            <person name="Endo T."/>
            <person name="Shin-I T."/>
            <person name="Takeda H."/>
            <person name="Morishita S."/>
            <person name="Kohara Y."/>
        </authorList>
    </citation>
    <scope>NUCLEOTIDE SEQUENCE [LARGE SCALE GENOMIC DNA]</scope>
    <source>
        <strain evidence="16 17">Hd-rR</strain>
    </source>
</reference>
<dbReference type="GO" id="GO:0004888">
    <property type="term" value="F:transmembrane signaling receptor activity"/>
    <property type="evidence" value="ECO:0007669"/>
    <property type="project" value="InterPro"/>
</dbReference>
<reference evidence="16" key="2">
    <citation type="submission" date="2025-08" db="UniProtKB">
        <authorList>
            <consortium name="Ensembl"/>
        </authorList>
    </citation>
    <scope>IDENTIFICATION</scope>
    <source>
        <strain evidence="16">Hd-rR</strain>
    </source>
</reference>
<feature type="transmembrane region" description="Helical" evidence="13">
    <location>
        <begin position="195"/>
        <end position="216"/>
    </location>
</feature>
<dbReference type="GO" id="GO:0002720">
    <property type="term" value="P:positive regulation of cytokine production involved in immune response"/>
    <property type="evidence" value="ECO:0000318"/>
    <property type="project" value="GO_Central"/>
</dbReference>
<feature type="signal peptide" evidence="14">
    <location>
        <begin position="1"/>
        <end position="24"/>
    </location>
</feature>
<dbReference type="Gene3D" id="2.10.50.10">
    <property type="entry name" value="Tumor Necrosis Factor Receptor, subunit A, domain 2"/>
    <property type="match status" value="3"/>
</dbReference>
<keyword evidence="10" id="KW-0675">Receptor</keyword>
<dbReference type="InterPro" id="IPR008063">
    <property type="entry name" value="Fas_rcpt"/>
</dbReference>
<keyword evidence="17" id="KW-1185">Reference proteome</keyword>
<dbReference type="Ensembl" id="ENSORLT00000029393.1">
    <property type="protein sequence ID" value="ENSORLP00000028640.1"/>
    <property type="gene ID" value="ENSORLG00000016829.2"/>
</dbReference>
<dbReference type="Proteomes" id="UP000001038">
    <property type="component" value="Chromosome 7"/>
</dbReference>
<keyword evidence="6" id="KW-0677">Repeat</keyword>
<dbReference type="PANTHER" id="PTHR46838">
    <property type="entry name" value="TUMOR NECROSIS FACTOR RECEPTOR SUPERFAMILY MEMBER 14"/>
    <property type="match status" value="1"/>
</dbReference>
<keyword evidence="3" id="KW-0945">Host-virus interaction</keyword>
<comment type="caution">
    <text evidence="12">Lacks conserved residue(s) required for the propagation of feature annotation.</text>
</comment>
<proteinExistence type="predicted"/>
<dbReference type="CDD" id="cd00185">
    <property type="entry name" value="TNFRSF"/>
    <property type="match status" value="1"/>
</dbReference>
<keyword evidence="2" id="KW-0597">Phosphoprotein</keyword>
<keyword evidence="9 12" id="KW-1015">Disulfide bond</keyword>
<dbReference type="PANTHER" id="PTHR46838:SF1">
    <property type="entry name" value="TUMOR NECROSIS FACTOR RECEPTOR SUPERFAMILY MEMBER 14"/>
    <property type="match status" value="1"/>
</dbReference>
<dbReference type="FunFam" id="2.10.50.10:FF:000007">
    <property type="entry name" value="TNF receptor superfamily member 14"/>
    <property type="match status" value="1"/>
</dbReference>
<dbReference type="GO" id="GO:0006955">
    <property type="term" value="P:immune response"/>
    <property type="evidence" value="ECO:0007669"/>
    <property type="project" value="InterPro"/>
</dbReference>
<evidence type="ECO:0000259" key="15">
    <source>
        <dbReference type="PROSITE" id="PS50050"/>
    </source>
</evidence>
<dbReference type="InParanoid" id="A0A3B3HAT2"/>
<evidence type="ECO:0000256" key="1">
    <source>
        <dbReference type="ARBA" id="ARBA00004479"/>
    </source>
</evidence>
<dbReference type="GO" id="GO:0007165">
    <property type="term" value="P:signal transduction"/>
    <property type="evidence" value="ECO:0007669"/>
    <property type="project" value="InterPro"/>
</dbReference>
<dbReference type="FunFam" id="2.10.50.10:FF:000009">
    <property type="entry name" value="Tumor necrosis factor receptor superfamily member 14"/>
    <property type="match status" value="1"/>
</dbReference>
<evidence type="ECO:0000256" key="13">
    <source>
        <dbReference type="SAM" id="Phobius"/>
    </source>
</evidence>
<dbReference type="FunFam" id="2.10.50.10:FF:000065">
    <property type="entry name" value="TNF receptor superfamily member 14"/>
    <property type="match status" value="1"/>
</dbReference>
<dbReference type="Bgee" id="ENSORLG00000016829">
    <property type="expression patterns" value="Expressed in mesonephros and 14 other cell types or tissues"/>
</dbReference>
<evidence type="ECO:0000256" key="2">
    <source>
        <dbReference type="ARBA" id="ARBA00022553"/>
    </source>
</evidence>
<feature type="domain" description="TNFR-Cys" evidence="15">
    <location>
        <begin position="60"/>
        <end position="102"/>
    </location>
</feature>
<dbReference type="STRING" id="8090.ENSORLP00000028640"/>
<keyword evidence="7 13" id="KW-1133">Transmembrane helix</keyword>
<accession>A0A3B3HAT2</accession>
<feature type="repeat" description="TNFR-Cys" evidence="12">
    <location>
        <begin position="24"/>
        <end position="58"/>
    </location>
</feature>
<feature type="chain" id="PRO_5017230704" description="TNFR-Cys domain-containing protein" evidence="14">
    <location>
        <begin position="25"/>
        <end position="282"/>
    </location>
</feature>
<dbReference type="GO" id="GO:0009897">
    <property type="term" value="C:external side of plasma membrane"/>
    <property type="evidence" value="ECO:0000318"/>
    <property type="project" value="GO_Central"/>
</dbReference>
<dbReference type="AlphaFoldDB" id="A0A3B3HAT2"/>
<feature type="disulfide bond" evidence="12">
    <location>
        <begin position="61"/>
        <end position="76"/>
    </location>
</feature>
<dbReference type="InterPro" id="IPR001368">
    <property type="entry name" value="TNFR/NGFR_Cys_rich_reg"/>
</dbReference>
<evidence type="ECO:0000256" key="9">
    <source>
        <dbReference type="ARBA" id="ARBA00023157"/>
    </source>
</evidence>
<keyword evidence="5 14" id="KW-0732">Signal</keyword>
<keyword evidence="4 13" id="KW-0812">Transmembrane</keyword>
<evidence type="ECO:0000256" key="10">
    <source>
        <dbReference type="ARBA" id="ARBA00023170"/>
    </source>
</evidence>
<dbReference type="GeneTree" id="ENSGT00950000183126"/>
<evidence type="ECO:0000256" key="4">
    <source>
        <dbReference type="ARBA" id="ARBA00022692"/>
    </source>
</evidence>
<protein>
    <recommendedName>
        <fullName evidence="15">TNFR-Cys domain-containing protein</fullName>
    </recommendedName>
</protein>
<dbReference type="PROSITE" id="PS50050">
    <property type="entry name" value="TNFR_NGFR_2"/>
    <property type="match status" value="2"/>
</dbReference>
<name>A0A3B3HAT2_ORYLA</name>
<dbReference type="PRINTS" id="PR01680">
    <property type="entry name" value="TNFACTORR6"/>
</dbReference>
<comment type="subcellular location">
    <subcellularLocation>
        <location evidence="1">Membrane</location>
        <topology evidence="1">Single-pass type I membrane protein</topology>
    </subcellularLocation>
</comment>
<dbReference type="PROSITE" id="PS00652">
    <property type="entry name" value="TNFR_NGFR_1"/>
    <property type="match status" value="2"/>
</dbReference>
<gene>
    <name evidence="16" type="primary">LOC101161312</name>
</gene>
<evidence type="ECO:0000256" key="6">
    <source>
        <dbReference type="ARBA" id="ARBA00022737"/>
    </source>
</evidence>
<feature type="repeat" description="TNFR-Cys" evidence="12">
    <location>
        <begin position="60"/>
        <end position="102"/>
    </location>
</feature>
<dbReference type="CDD" id="cd13405">
    <property type="entry name" value="TNFRSF14_teleost"/>
    <property type="match status" value="1"/>
</dbReference>
<dbReference type="GO" id="GO:0050830">
    <property type="term" value="P:defense response to Gram-positive bacterium"/>
    <property type="evidence" value="ECO:0000318"/>
    <property type="project" value="GO_Central"/>
</dbReference>
<dbReference type="Pfam" id="PF00020">
    <property type="entry name" value="TNFR_c6"/>
    <property type="match status" value="2"/>
</dbReference>
<organism evidence="16 17">
    <name type="scientific">Oryzias latipes</name>
    <name type="common">Japanese rice fish</name>
    <name type="synonym">Japanese killifish</name>
    <dbReference type="NCBI Taxonomy" id="8090"/>
    <lineage>
        <taxon>Eukaryota</taxon>
        <taxon>Metazoa</taxon>
        <taxon>Chordata</taxon>
        <taxon>Craniata</taxon>
        <taxon>Vertebrata</taxon>
        <taxon>Euteleostomi</taxon>
        <taxon>Actinopterygii</taxon>
        <taxon>Neopterygii</taxon>
        <taxon>Teleostei</taxon>
        <taxon>Neoteleostei</taxon>
        <taxon>Acanthomorphata</taxon>
        <taxon>Ovalentaria</taxon>
        <taxon>Atherinomorphae</taxon>
        <taxon>Beloniformes</taxon>
        <taxon>Adrianichthyidae</taxon>
        <taxon>Oryziinae</taxon>
        <taxon>Oryzias</taxon>
    </lineage>
</organism>
<evidence type="ECO:0000256" key="3">
    <source>
        <dbReference type="ARBA" id="ARBA00022581"/>
    </source>
</evidence>
<evidence type="ECO:0000256" key="5">
    <source>
        <dbReference type="ARBA" id="ARBA00022729"/>
    </source>
</evidence>
<evidence type="ECO:0000256" key="8">
    <source>
        <dbReference type="ARBA" id="ARBA00023136"/>
    </source>
</evidence>
<dbReference type="GO" id="GO:0006915">
    <property type="term" value="P:apoptotic process"/>
    <property type="evidence" value="ECO:0007669"/>
    <property type="project" value="InterPro"/>
</dbReference>
<dbReference type="GO" id="GO:0046642">
    <property type="term" value="P:negative regulation of alpha-beta T cell proliferation"/>
    <property type="evidence" value="ECO:0000318"/>
    <property type="project" value="GO_Central"/>
</dbReference>
<evidence type="ECO:0000313" key="16">
    <source>
        <dbReference type="Ensembl" id="ENSORLP00000028640.1"/>
    </source>
</evidence>
<evidence type="ECO:0000256" key="12">
    <source>
        <dbReference type="PROSITE-ProRule" id="PRU00206"/>
    </source>
</evidence>
<feature type="disulfide bond" evidence="12">
    <location>
        <begin position="37"/>
        <end position="50"/>
    </location>
</feature>
<evidence type="ECO:0000256" key="11">
    <source>
        <dbReference type="ARBA" id="ARBA00023180"/>
    </source>
</evidence>